<dbReference type="PROSITE" id="PS50850">
    <property type="entry name" value="MFS"/>
    <property type="match status" value="1"/>
</dbReference>
<dbReference type="PANTHER" id="PTHR43528">
    <property type="entry name" value="ALPHA-KETOGLUTARATE PERMEASE"/>
    <property type="match status" value="1"/>
</dbReference>
<dbReference type="PANTHER" id="PTHR43528:SF1">
    <property type="entry name" value="ALPHA-KETOGLUTARATE PERMEASE"/>
    <property type="match status" value="1"/>
</dbReference>
<comment type="subcellular location">
    <subcellularLocation>
        <location evidence="1">Cell membrane</location>
        <topology evidence="1">Multi-pass membrane protein</topology>
    </subcellularLocation>
</comment>
<dbReference type="Gene3D" id="1.20.1250.20">
    <property type="entry name" value="MFS general substrate transporter like domains"/>
    <property type="match status" value="1"/>
</dbReference>
<evidence type="ECO:0000313" key="10">
    <source>
        <dbReference type="EMBL" id="SDF38050.1"/>
    </source>
</evidence>
<dbReference type="InterPro" id="IPR020846">
    <property type="entry name" value="MFS_dom"/>
</dbReference>
<organism evidence="10 11">
    <name type="scientific">Bosea robiniae</name>
    <dbReference type="NCBI Taxonomy" id="1036780"/>
    <lineage>
        <taxon>Bacteria</taxon>
        <taxon>Pseudomonadati</taxon>
        <taxon>Pseudomonadota</taxon>
        <taxon>Alphaproteobacteria</taxon>
        <taxon>Hyphomicrobiales</taxon>
        <taxon>Boseaceae</taxon>
        <taxon>Bosea</taxon>
    </lineage>
</organism>
<dbReference type="Proteomes" id="UP000199468">
    <property type="component" value="Unassembled WGS sequence"/>
</dbReference>
<sequence>MSETTATPPAHPIEFGDAKRRLKAIFIGSVGNLVEWYDFYAYTAFALYFAPAFFPSHDPVVQQLNAATLFAAGFIVRPIGGWLFGHLADRYGRRLSLMVSVLMMCFGSLIIAFTPTYATIGFAAPALLALARIIEGLSLGGEYGASATYLTEIADPEHRGFYSSFQYVTLIGGQLTAILVLLLLQNVFLTHEQLVDWGWRIPFVIGAILAVTAMFMRRHMHETESFEAAKATMKKESSLKGLLKYPREVAIVVGLTAGGTAAFYTFTTYMQTFVKQTVGLSDITTTYVIAGSLIFAAVLQPIYGAISDRIGRKPLLIFFGLAGTLLTVPILTTLAGTKSAFVAFLLLCGAWLFTAGYTSINAVVKAELFPTAIRATGVAVPYAVTVSIFGGTAPAIALFFKQQGHEQWFYYYLAGIIFLSFLVYSTMRDTKHASAMERHE</sequence>
<protein>
    <submittedName>
        <fullName evidence="10">MFS transporter, MHS family, alpha-ketoglutarate permease</fullName>
    </submittedName>
</protein>
<dbReference type="RefSeq" id="WP_091855657.1">
    <property type="nucleotide sequence ID" value="NZ_FNBZ01000001.1"/>
</dbReference>
<feature type="domain" description="Major facilitator superfamily (MFS) profile" evidence="9">
    <location>
        <begin position="24"/>
        <end position="432"/>
    </location>
</feature>
<evidence type="ECO:0000256" key="7">
    <source>
        <dbReference type="ARBA" id="ARBA00023136"/>
    </source>
</evidence>
<feature type="transmembrane region" description="Helical" evidence="8">
    <location>
        <begin position="249"/>
        <end position="266"/>
    </location>
</feature>
<proteinExistence type="predicted"/>
<feature type="transmembrane region" description="Helical" evidence="8">
    <location>
        <begin position="409"/>
        <end position="427"/>
    </location>
</feature>
<evidence type="ECO:0000256" key="3">
    <source>
        <dbReference type="ARBA" id="ARBA00022475"/>
    </source>
</evidence>
<evidence type="ECO:0000256" key="4">
    <source>
        <dbReference type="ARBA" id="ARBA00022692"/>
    </source>
</evidence>
<evidence type="ECO:0000256" key="1">
    <source>
        <dbReference type="ARBA" id="ARBA00004651"/>
    </source>
</evidence>
<keyword evidence="7 8" id="KW-0472">Membrane</keyword>
<dbReference type="SUPFAM" id="SSF103473">
    <property type="entry name" value="MFS general substrate transporter"/>
    <property type="match status" value="1"/>
</dbReference>
<feature type="transmembrane region" description="Helical" evidence="8">
    <location>
        <begin position="197"/>
        <end position="216"/>
    </location>
</feature>
<evidence type="ECO:0000256" key="6">
    <source>
        <dbReference type="ARBA" id="ARBA00022989"/>
    </source>
</evidence>
<feature type="transmembrane region" description="Helical" evidence="8">
    <location>
        <begin position="97"/>
        <end position="130"/>
    </location>
</feature>
<evidence type="ECO:0000256" key="5">
    <source>
        <dbReference type="ARBA" id="ARBA00022847"/>
    </source>
</evidence>
<dbReference type="InterPro" id="IPR051084">
    <property type="entry name" value="H+-coupled_symporters"/>
</dbReference>
<keyword evidence="5" id="KW-0769">Symport</keyword>
<dbReference type="PROSITE" id="PS00217">
    <property type="entry name" value="SUGAR_TRANSPORT_2"/>
    <property type="match status" value="1"/>
</dbReference>
<feature type="transmembrane region" description="Helical" evidence="8">
    <location>
        <begin position="286"/>
        <end position="303"/>
    </location>
</feature>
<keyword evidence="3" id="KW-1003">Cell membrane</keyword>
<feature type="transmembrane region" description="Helical" evidence="8">
    <location>
        <begin position="376"/>
        <end position="397"/>
    </location>
</feature>
<feature type="transmembrane region" description="Helical" evidence="8">
    <location>
        <begin position="66"/>
        <end position="85"/>
    </location>
</feature>
<accession>A0ABY0NFP0</accession>
<name>A0ABY0NFP0_9HYPH</name>
<dbReference type="InterPro" id="IPR036259">
    <property type="entry name" value="MFS_trans_sf"/>
</dbReference>
<keyword evidence="2" id="KW-0813">Transport</keyword>
<comment type="caution">
    <text evidence="10">The sequence shown here is derived from an EMBL/GenBank/DDBJ whole genome shotgun (WGS) entry which is preliminary data.</text>
</comment>
<keyword evidence="4 8" id="KW-0812">Transmembrane</keyword>
<feature type="transmembrane region" description="Helical" evidence="8">
    <location>
        <begin position="167"/>
        <end position="185"/>
    </location>
</feature>
<gene>
    <name evidence="10" type="ORF">SAMN05421844_101476</name>
</gene>
<evidence type="ECO:0000313" key="11">
    <source>
        <dbReference type="Proteomes" id="UP000199468"/>
    </source>
</evidence>
<keyword evidence="11" id="KW-1185">Reference proteome</keyword>
<feature type="transmembrane region" description="Helical" evidence="8">
    <location>
        <begin position="315"/>
        <end position="335"/>
    </location>
</feature>
<dbReference type="InterPro" id="IPR005829">
    <property type="entry name" value="Sugar_transporter_CS"/>
</dbReference>
<evidence type="ECO:0000256" key="2">
    <source>
        <dbReference type="ARBA" id="ARBA00022448"/>
    </source>
</evidence>
<reference evidence="10 11" key="1">
    <citation type="submission" date="2016-10" db="EMBL/GenBank/DDBJ databases">
        <authorList>
            <person name="Varghese N."/>
            <person name="Submissions S."/>
        </authorList>
    </citation>
    <scope>NUCLEOTIDE SEQUENCE [LARGE SCALE GENOMIC DNA]</scope>
    <source>
        <strain evidence="10 11">DSM 26672</strain>
    </source>
</reference>
<feature type="transmembrane region" description="Helical" evidence="8">
    <location>
        <begin position="341"/>
        <end position="364"/>
    </location>
</feature>
<dbReference type="CDD" id="cd17367">
    <property type="entry name" value="MFS_KgtP"/>
    <property type="match status" value="1"/>
</dbReference>
<dbReference type="EMBL" id="FNBZ01000001">
    <property type="protein sequence ID" value="SDF38050.1"/>
    <property type="molecule type" value="Genomic_DNA"/>
</dbReference>
<dbReference type="InterPro" id="IPR005828">
    <property type="entry name" value="MFS_sugar_transport-like"/>
</dbReference>
<dbReference type="Pfam" id="PF00083">
    <property type="entry name" value="Sugar_tr"/>
    <property type="match status" value="1"/>
</dbReference>
<evidence type="ECO:0000259" key="9">
    <source>
        <dbReference type="PROSITE" id="PS50850"/>
    </source>
</evidence>
<keyword evidence="6 8" id="KW-1133">Transmembrane helix</keyword>
<evidence type="ECO:0000256" key="8">
    <source>
        <dbReference type="SAM" id="Phobius"/>
    </source>
</evidence>